<sequence>MPQGLPNDAEHGRIKGLICILKARLSRPRGPEPYTCWRRVDLLALSTNDSFQPRSQQLARPTPPVARLRYNLKSDWRHSAMDSGRRTEHCVKPGWGKPDPSASYK</sequence>
<accession>A0A5B7DE02</accession>
<dbReference type="AlphaFoldDB" id="A0A5B7DE02"/>
<protein>
    <submittedName>
        <fullName evidence="2">Uncharacterized protein</fullName>
    </submittedName>
</protein>
<feature type="compositionally biased region" description="Basic and acidic residues" evidence="1">
    <location>
        <begin position="77"/>
        <end position="91"/>
    </location>
</feature>
<evidence type="ECO:0000313" key="3">
    <source>
        <dbReference type="Proteomes" id="UP000324222"/>
    </source>
</evidence>
<name>A0A5B7DE02_PORTR</name>
<dbReference type="EMBL" id="VSRR010000777">
    <property type="protein sequence ID" value="MPC19528.1"/>
    <property type="molecule type" value="Genomic_DNA"/>
</dbReference>
<feature type="region of interest" description="Disordered" evidence="1">
    <location>
        <begin position="77"/>
        <end position="105"/>
    </location>
</feature>
<keyword evidence="3" id="KW-1185">Reference proteome</keyword>
<proteinExistence type="predicted"/>
<gene>
    <name evidence="2" type="ORF">E2C01_012443</name>
</gene>
<evidence type="ECO:0000313" key="2">
    <source>
        <dbReference type="EMBL" id="MPC19528.1"/>
    </source>
</evidence>
<evidence type="ECO:0000256" key="1">
    <source>
        <dbReference type="SAM" id="MobiDB-lite"/>
    </source>
</evidence>
<organism evidence="2 3">
    <name type="scientific">Portunus trituberculatus</name>
    <name type="common">Swimming crab</name>
    <name type="synonym">Neptunus trituberculatus</name>
    <dbReference type="NCBI Taxonomy" id="210409"/>
    <lineage>
        <taxon>Eukaryota</taxon>
        <taxon>Metazoa</taxon>
        <taxon>Ecdysozoa</taxon>
        <taxon>Arthropoda</taxon>
        <taxon>Crustacea</taxon>
        <taxon>Multicrustacea</taxon>
        <taxon>Malacostraca</taxon>
        <taxon>Eumalacostraca</taxon>
        <taxon>Eucarida</taxon>
        <taxon>Decapoda</taxon>
        <taxon>Pleocyemata</taxon>
        <taxon>Brachyura</taxon>
        <taxon>Eubrachyura</taxon>
        <taxon>Portunoidea</taxon>
        <taxon>Portunidae</taxon>
        <taxon>Portuninae</taxon>
        <taxon>Portunus</taxon>
    </lineage>
</organism>
<dbReference type="Proteomes" id="UP000324222">
    <property type="component" value="Unassembled WGS sequence"/>
</dbReference>
<reference evidence="2 3" key="1">
    <citation type="submission" date="2019-05" db="EMBL/GenBank/DDBJ databases">
        <title>Another draft genome of Portunus trituberculatus and its Hox gene families provides insights of decapod evolution.</title>
        <authorList>
            <person name="Jeong J.-H."/>
            <person name="Song I."/>
            <person name="Kim S."/>
            <person name="Choi T."/>
            <person name="Kim D."/>
            <person name="Ryu S."/>
            <person name="Kim W."/>
        </authorList>
    </citation>
    <scope>NUCLEOTIDE SEQUENCE [LARGE SCALE GENOMIC DNA]</scope>
    <source>
        <tissue evidence="2">Muscle</tissue>
    </source>
</reference>
<comment type="caution">
    <text evidence="2">The sequence shown here is derived from an EMBL/GenBank/DDBJ whole genome shotgun (WGS) entry which is preliminary data.</text>
</comment>